<feature type="compositionally biased region" description="Polar residues" evidence="1">
    <location>
        <begin position="1"/>
        <end position="16"/>
    </location>
</feature>
<dbReference type="AlphaFoldDB" id="A0AAW0GHZ0"/>
<reference evidence="2 3" key="1">
    <citation type="submission" date="2022-09" db="EMBL/GenBank/DDBJ databases">
        <authorList>
            <person name="Palmer J.M."/>
        </authorList>
    </citation>
    <scope>NUCLEOTIDE SEQUENCE [LARGE SCALE GENOMIC DNA]</scope>
    <source>
        <strain evidence="2 3">DSM 7382</strain>
    </source>
</reference>
<dbReference type="EMBL" id="JASBNA010000005">
    <property type="protein sequence ID" value="KAK7691424.1"/>
    <property type="molecule type" value="Genomic_DNA"/>
</dbReference>
<organism evidence="2 3">
    <name type="scientific">Cerrena zonata</name>
    <dbReference type="NCBI Taxonomy" id="2478898"/>
    <lineage>
        <taxon>Eukaryota</taxon>
        <taxon>Fungi</taxon>
        <taxon>Dikarya</taxon>
        <taxon>Basidiomycota</taxon>
        <taxon>Agaricomycotina</taxon>
        <taxon>Agaricomycetes</taxon>
        <taxon>Polyporales</taxon>
        <taxon>Cerrenaceae</taxon>
        <taxon>Cerrena</taxon>
    </lineage>
</organism>
<accession>A0AAW0GHZ0</accession>
<comment type="caution">
    <text evidence="2">The sequence shown here is derived from an EMBL/GenBank/DDBJ whole genome shotgun (WGS) entry which is preliminary data.</text>
</comment>
<feature type="region of interest" description="Disordered" evidence="1">
    <location>
        <begin position="1"/>
        <end position="76"/>
    </location>
</feature>
<gene>
    <name evidence="2" type="ORF">QCA50_004823</name>
</gene>
<feature type="compositionally biased region" description="Basic and acidic residues" evidence="1">
    <location>
        <begin position="33"/>
        <end position="55"/>
    </location>
</feature>
<evidence type="ECO:0000313" key="2">
    <source>
        <dbReference type="EMBL" id="KAK7691424.1"/>
    </source>
</evidence>
<protein>
    <submittedName>
        <fullName evidence="2">Uncharacterized protein</fullName>
    </submittedName>
</protein>
<proteinExistence type="predicted"/>
<dbReference type="Proteomes" id="UP001385951">
    <property type="component" value="Unassembled WGS sequence"/>
</dbReference>
<keyword evidence="3" id="KW-1185">Reference proteome</keyword>
<evidence type="ECO:0000313" key="3">
    <source>
        <dbReference type="Proteomes" id="UP001385951"/>
    </source>
</evidence>
<sequence>MAQTTAEDSVPSSIYQDGTMILPPSLRSPRKTITTDKAKARGAEEKEKGKEKGEETGTALETTLDRSPNFRLHKRK</sequence>
<name>A0AAW0GHZ0_9APHY</name>
<evidence type="ECO:0000256" key="1">
    <source>
        <dbReference type="SAM" id="MobiDB-lite"/>
    </source>
</evidence>